<protein>
    <submittedName>
        <fullName evidence="2">Uncharacterized protein</fullName>
    </submittedName>
</protein>
<accession>A0ABQ4XJQ7</accession>
<evidence type="ECO:0000256" key="1">
    <source>
        <dbReference type="SAM" id="Phobius"/>
    </source>
</evidence>
<feature type="non-terminal residue" evidence="2">
    <location>
        <position position="103"/>
    </location>
</feature>
<keyword evidence="3" id="KW-1185">Reference proteome</keyword>
<dbReference type="EMBL" id="BQNB010009561">
    <property type="protein sequence ID" value="GJS65198.1"/>
    <property type="molecule type" value="Genomic_DNA"/>
</dbReference>
<proteinExistence type="predicted"/>
<reference evidence="2" key="2">
    <citation type="submission" date="2022-01" db="EMBL/GenBank/DDBJ databases">
        <authorList>
            <person name="Yamashiro T."/>
            <person name="Shiraishi A."/>
            <person name="Satake H."/>
            <person name="Nakayama K."/>
        </authorList>
    </citation>
    <scope>NUCLEOTIDE SEQUENCE</scope>
</reference>
<name>A0ABQ4XJQ7_9ASTR</name>
<evidence type="ECO:0000313" key="2">
    <source>
        <dbReference type="EMBL" id="GJS65198.1"/>
    </source>
</evidence>
<keyword evidence="1" id="KW-0812">Transmembrane</keyword>
<feature type="transmembrane region" description="Helical" evidence="1">
    <location>
        <begin position="79"/>
        <end position="101"/>
    </location>
</feature>
<dbReference type="Proteomes" id="UP001151760">
    <property type="component" value="Unassembled WGS sequence"/>
</dbReference>
<sequence>MFSGVIFIAISIIVCLGTARESSVAGTAGVVTIVGVYGPLRMHFRKASPFGLVSMYRKNRDRHCAYRPVASISARSRDLAAIMLLCIWLSVVEVVIGVVMMND</sequence>
<gene>
    <name evidence="2" type="ORF">Tco_0679762</name>
</gene>
<keyword evidence="1" id="KW-0472">Membrane</keyword>
<keyword evidence="1" id="KW-1133">Transmembrane helix</keyword>
<evidence type="ECO:0000313" key="3">
    <source>
        <dbReference type="Proteomes" id="UP001151760"/>
    </source>
</evidence>
<reference evidence="2" key="1">
    <citation type="journal article" date="2022" name="Int. J. Mol. Sci.">
        <title>Draft Genome of Tanacetum Coccineum: Genomic Comparison of Closely Related Tanacetum-Family Plants.</title>
        <authorList>
            <person name="Yamashiro T."/>
            <person name="Shiraishi A."/>
            <person name="Nakayama K."/>
            <person name="Satake H."/>
        </authorList>
    </citation>
    <scope>NUCLEOTIDE SEQUENCE</scope>
</reference>
<feature type="transmembrane region" description="Helical" evidence="1">
    <location>
        <begin position="6"/>
        <end position="37"/>
    </location>
</feature>
<comment type="caution">
    <text evidence="2">The sequence shown here is derived from an EMBL/GenBank/DDBJ whole genome shotgun (WGS) entry which is preliminary data.</text>
</comment>
<organism evidence="2 3">
    <name type="scientific">Tanacetum coccineum</name>
    <dbReference type="NCBI Taxonomy" id="301880"/>
    <lineage>
        <taxon>Eukaryota</taxon>
        <taxon>Viridiplantae</taxon>
        <taxon>Streptophyta</taxon>
        <taxon>Embryophyta</taxon>
        <taxon>Tracheophyta</taxon>
        <taxon>Spermatophyta</taxon>
        <taxon>Magnoliopsida</taxon>
        <taxon>eudicotyledons</taxon>
        <taxon>Gunneridae</taxon>
        <taxon>Pentapetalae</taxon>
        <taxon>asterids</taxon>
        <taxon>campanulids</taxon>
        <taxon>Asterales</taxon>
        <taxon>Asteraceae</taxon>
        <taxon>Asteroideae</taxon>
        <taxon>Anthemideae</taxon>
        <taxon>Anthemidinae</taxon>
        <taxon>Tanacetum</taxon>
    </lineage>
</organism>